<feature type="region of interest" description="Disordered" evidence="1">
    <location>
        <begin position="39"/>
        <end position="65"/>
    </location>
</feature>
<evidence type="ECO:0000313" key="2">
    <source>
        <dbReference type="EMBL" id="SHJ47392.1"/>
    </source>
</evidence>
<feature type="compositionally biased region" description="Basic and acidic residues" evidence="1">
    <location>
        <begin position="39"/>
        <end position="51"/>
    </location>
</feature>
<dbReference type="Proteomes" id="UP000183952">
    <property type="component" value="Unassembled WGS sequence"/>
</dbReference>
<name>A0A1M6JL83_9CLOT</name>
<dbReference type="STRING" id="1121331.SAMN02745248_00231"/>
<sequence length="149" mass="17601">MSSFEKYPSVLLDGDEYSMIPIKSGLDLEEEVSRQPFLRNDDVKEIEKEPSSTENEEEFITESSERSFKPVFGVPLFIEETYMDDEDNYRGKKHQKERCEDSAHCIFEHIQRCHPQIYKTLKRYGMNGAEAKKTIMRIIVLSTMYKEER</sequence>
<gene>
    <name evidence="2" type="ORF">SAMN02745248_00231</name>
</gene>
<dbReference type="AlphaFoldDB" id="A0A1M6JL83"/>
<evidence type="ECO:0000256" key="1">
    <source>
        <dbReference type="SAM" id="MobiDB-lite"/>
    </source>
</evidence>
<organism evidence="2 3">
    <name type="scientific">Hathewaya proteolytica DSM 3090</name>
    <dbReference type="NCBI Taxonomy" id="1121331"/>
    <lineage>
        <taxon>Bacteria</taxon>
        <taxon>Bacillati</taxon>
        <taxon>Bacillota</taxon>
        <taxon>Clostridia</taxon>
        <taxon>Eubacteriales</taxon>
        <taxon>Clostridiaceae</taxon>
        <taxon>Hathewaya</taxon>
    </lineage>
</organism>
<dbReference type="EMBL" id="FRAD01000003">
    <property type="protein sequence ID" value="SHJ47392.1"/>
    <property type="molecule type" value="Genomic_DNA"/>
</dbReference>
<proteinExistence type="predicted"/>
<dbReference type="OrthoDB" id="1909918at2"/>
<reference evidence="2 3" key="1">
    <citation type="submission" date="2016-11" db="EMBL/GenBank/DDBJ databases">
        <authorList>
            <person name="Jaros S."/>
            <person name="Januszkiewicz K."/>
            <person name="Wedrychowicz H."/>
        </authorList>
    </citation>
    <scope>NUCLEOTIDE SEQUENCE [LARGE SCALE GENOMIC DNA]</scope>
    <source>
        <strain evidence="2 3">DSM 3090</strain>
    </source>
</reference>
<evidence type="ECO:0000313" key="3">
    <source>
        <dbReference type="Proteomes" id="UP000183952"/>
    </source>
</evidence>
<protein>
    <submittedName>
        <fullName evidence="2">Uncharacterized protein</fullName>
    </submittedName>
</protein>
<accession>A0A1M6JL83</accession>
<keyword evidence="3" id="KW-1185">Reference proteome</keyword>
<dbReference type="RefSeq" id="WP_072901377.1">
    <property type="nucleotide sequence ID" value="NZ_FRAD01000003.1"/>
</dbReference>